<keyword evidence="3" id="KW-1185">Reference proteome</keyword>
<sequence length="414" mass="44278">MHCSGDAWSPGPFGPDARKGATVSAHRRVLAVAHHVTAATRLADVLPLLESDRRVVVAYTAAPASIFTRGLEDYLRGLGGVVLPWREAAASRFDLAIAASQGMLDGLHAPVMTLPHGSGPGKLLGRFHGSGPPAARPVAGLARERLVVGGRVVPSSLVLAHERHLAVLGRDCPEALSVAFVGGDPCLDRLFASLPHRDLYRRALGAGPDTRLVFLSSTWNDDSLFGSRPDLLYRVAAELPREDHQVVAALHPHIWSWYGRRQVTAWHTDCLRLGVRLLPPEDGWRAALVAADRVIGDHGSVTSYAAALGVPVLLGAFPEDSVAPGSHAARLGAVAPRLDWDAPLAPQLDDAAHAFGPSVHEAFHRDLTSRPGEAALLIRREMYRLMRLPDRSSPPEVAPVPLPQPIPDTGLRAA</sequence>
<evidence type="ECO:0008006" key="4">
    <source>
        <dbReference type="Google" id="ProtNLM"/>
    </source>
</evidence>
<evidence type="ECO:0000256" key="1">
    <source>
        <dbReference type="SAM" id="MobiDB-lite"/>
    </source>
</evidence>
<name>A0A7K1KY71_9ACTN</name>
<evidence type="ECO:0000313" key="2">
    <source>
        <dbReference type="EMBL" id="MUN37148.1"/>
    </source>
</evidence>
<dbReference type="RefSeq" id="WP_156216141.1">
    <property type="nucleotide sequence ID" value="NZ_WOFH01000003.1"/>
</dbReference>
<comment type="caution">
    <text evidence="2">The sequence shown here is derived from an EMBL/GenBank/DDBJ whole genome shotgun (WGS) entry which is preliminary data.</text>
</comment>
<feature type="compositionally biased region" description="Pro residues" evidence="1">
    <location>
        <begin position="396"/>
        <end position="406"/>
    </location>
</feature>
<dbReference type="AlphaFoldDB" id="A0A7K1KY71"/>
<dbReference type="Proteomes" id="UP000432015">
    <property type="component" value="Unassembled WGS sequence"/>
</dbReference>
<evidence type="ECO:0000313" key="3">
    <source>
        <dbReference type="Proteomes" id="UP000432015"/>
    </source>
</evidence>
<reference evidence="2 3" key="1">
    <citation type="submission" date="2019-11" db="EMBL/GenBank/DDBJ databases">
        <authorList>
            <person name="Cao P."/>
        </authorList>
    </citation>
    <scope>NUCLEOTIDE SEQUENCE [LARGE SCALE GENOMIC DNA]</scope>
    <source>
        <strain evidence="2 3">NEAU-AAG5</strain>
    </source>
</reference>
<feature type="region of interest" description="Disordered" evidence="1">
    <location>
        <begin position="390"/>
        <end position="414"/>
    </location>
</feature>
<dbReference type="EMBL" id="WOFH01000003">
    <property type="protein sequence ID" value="MUN37148.1"/>
    <property type="molecule type" value="Genomic_DNA"/>
</dbReference>
<protein>
    <recommendedName>
        <fullName evidence="4">CDP-Glycerol:Poly(Glycerophosphate) glycerophosphotransferase</fullName>
    </recommendedName>
</protein>
<gene>
    <name evidence="2" type="ORF">GNZ18_11120</name>
</gene>
<proteinExistence type="predicted"/>
<organism evidence="2 3">
    <name type="scientific">Actinomadura litoris</name>
    <dbReference type="NCBI Taxonomy" id="2678616"/>
    <lineage>
        <taxon>Bacteria</taxon>
        <taxon>Bacillati</taxon>
        <taxon>Actinomycetota</taxon>
        <taxon>Actinomycetes</taxon>
        <taxon>Streptosporangiales</taxon>
        <taxon>Thermomonosporaceae</taxon>
        <taxon>Actinomadura</taxon>
    </lineage>
</organism>
<dbReference type="SUPFAM" id="SSF53756">
    <property type="entry name" value="UDP-Glycosyltransferase/glycogen phosphorylase"/>
    <property type="match status" value="1"/>
</dbReference>
<accession>A0A7K1KY71</accession>